<keyword evidence="2" id="KW-1185">Reference proteome</keyword>
<dbReference type="AlphaFoldDB" id="A0A5C6CKP9"/>
<protein>
    <submittedName>
        <fullName evidence="1">Uncharacterized protein</fullName>
    </submittedName>
</protein>
<evidence type="ECO:0000313" key="2">
    <source>
        <dbReference type="Proteomes" id="UP000316304"/>
    </source>
</evidence>
<sequence>MCFVRSGPLTFEAVLLRDLKTYVAISPGSSLLLKFLLQKCFLARTRSVSLIYKLGLKAAIHVR</sequence>
<organism evidence="1 2">
    <name type="scientific">Novipirellula galeiformis</name>
    <dbReference type="NCBI Taxonomy" id="2528004"/>
    <lineage>
        <taxon>Bacteria</taxon>
        <taxon>Pseudomonadati</taxon>
        <taxon>Planctomycetota</taxon>
        <taxon>Planctomycetia</taxon>
        <taxon>Pirellulales</taxon>
        <taxon>Pirellulaceae</taxon>
        <taxon>Novipirellula</taxon>
    </lineage>
</organism>
<comment type="caution">
    <text evidence="1">The sequence shown here is derived from an EMBL/GenBank/DDBJ whole genome shotgun (WGS) entry which is preliminary data.</text>
</comment>
<gene>
    <name evidence="1" type="ORF">Pla52o_19670</name>
</gene>
<name>A0A5C6CKP9_9BACT</name>
<dbReference type="EMBL" id="SJPT01000003">
    <property type="protein sequence ID" value="TWU24044.1"/>
    <property type="molecule type" value="Genomic_DNA"/>
</dbReference>
<accession>A0A5C6CKP9</accession>
<evidence type="ECO:0000313" key="1">
    <source>
        <dbReference type="EMBL" id="TWU24044.1"/>
    </source>
</evidence>
<reference evidence="1 2" key="1">
    <citation type="submission" date="2019-02" db="EMBL/GenBank/DDBJ databases">
        <title>Deep-cultivation of Planctomycetes and their phenomic and genomic characterization uncovers novel biology.</title>
        <authorList>
            <person name="Wiegand S."/>
            <person name="Jogler M."/>
            <person name="Boedeker C."/>
            <person name="Pinto D."/>
            <person name="Vollmers J."/>
            <person name="Rivas-Marin E."/>
            <person name="Kohn T."/>
            <person name="Peeters S.H."/>
            <person name="Heuer A."/>
            <person name="Rast P."/>
            <person name="Oberbeckmann S."/>
            <person name="Bunk B."/>
            <person name="Jeske O."/>
            <person name="Meyerdierks A."/>
            <person name="Storesund J.E."/>
            <person name="Kallscheuer N."/>
            <person name="Luecker S."/>
            <person name="Lage O.M."/>
            <person name="Pohl T."/>
            <person name="Merkel B.J."/>
            <person name="Hornburger P."/>
            <person name="Mueller R.-W."/>
            <person name="Bruemmer F."/>
            <person name="Labrenz M."/>
            <person name="Spormann A.M."/>
            <person name="Op Den Camp H."/>
            <person name="Overmann J."/>
            <person name="Amann R."/>
            <person name="Jetten M.S.M."/>
            <person name="Mascher T."/>
            <person name="Medema M.H."/>
            <person name="Devos D.P."/>
            <person name="Kaster A.-K."/>
            <person name="Ovreas L."/>
            <person name="Rohde M."/>
            <person name="Galperin M.Y."/>
            <person name="Jogler C."/>
        </authorList>
    </citation>
    <scope>NUCLEOTIDE SEQUENCE [LARGE SCALE GENOMIC DNA]</scope>
    <source>
        <strain evidence="1 2">Pla52o</strain>
    </source>
</reference>
<dbReference type="Proteomes" id="UP000316304">
    <property type="component" value="Unassembled WGS sequence"/>
</dbReference>
<proteinExistence type="predicted"/>